<protein>
    <submittedName>
        <fullName evidence="1">Uncharacterized protein</fullName>
    </submittedName>
</protein>
<dbReference type="AlphaFoldDB" id="A0A9N7V2F9"/>
<name>A0A9N7V2F9_PLEPL</name>
<reference evidence="1" key="1">
    <citation type="submission" date="2020-03" db="EMBL/GenBank/DDBJ databases">
        <authorList>
            <person name="Weist P."/>
        </authorList>
    </citation>
    <scope>NUCLEOTIDE SEQUENCE</scope>
</reference>
<dbReference type="EMBL" id="CADEAL010002935">
    <property type="protein sequence ID" value="CAB1442839.1"/>
    <property type="molecule type" value="Genomic_DNA"/>
</dbReference>
<sequence>MDGGMERGMDGTEVFQSHEVRPTMGGGAPCHHWQQQHKEKLLWKPNPHHEEEVMSSSGFDPVSSRQSCWLGSNGVQLMIH</sequence>
<gene>
    <name evidence="1" type="ORF">PLEPLA_LOCUS30558</name>
</gene>
<evidence type="ECO:0000313" key="1">
    <source>
        <dbReference type="EMBL" id="CAB1442839.1"/>
    </source>
</evidence>
<evidence type="ECO:0000313" key="2">
    <source>
        <dbReference type="Proteomes" id="UP001153269"/>
    </source>
</evidence>
<comment type="caution">
    <text evidence="1">The sequence shown here is derived from an EMBL/GenBank/DDBJ whole genome shotgun (WGS) entry which is preliminary data.</text>
</comment>
<dbReference type="Proteomes" id="UP001153269">
    <property type="component" value="Unassembled WGS sequence"/>
</dbReference>
<proteinExistence type="predicted"/>
<accession>A0A9N7V2F9</accession>
<keyword evidence="2" id="KW-1185">Reference proteome</keyword>
<organism evidence="1 2">
    <name type="scientific">Pleuronectes platessa</name>
    <name type="common">European plaice</name>
    <dbReference type="NCBI Taxonomy" id="8262"/>
    <lineage>
        <taxon>Eukaryota</taxon>
        <taxon>Metazoa</taxon>
        <taxon>Chordata</taxon>
        <taxon>Craniata</taxon>
        <taxon>Vertebrata</taxon>
        <taxon>Euteleostomi</taxon>
        <taxon>Actinopterygii</taxon>
        <taxon>Neopterygii</taxon>
        <taxon>Teleostei</taxon>
        <taxon>Neoteleostei</taxon>
        <taxon>Acanthomorphata</taxon>
        <taxon>Carangaria</taxon>
        <taxon>Pleuronectiformes</taxon>
        <taxon>Pleuronectoidei</taxon>
        <taxon>Pleuronectidae</taxon>
        <taxon>Pleuronectes</taxon>
    </lineage>
</organism>